<evidence type="ECO:0000256" key="6">
    <source>
        <dbReference type="SAM" id="MobiDB-lite"/>
    </source>
</evidence>
<keyword evidence="4" id="KW-0539">Nucleus</keyword>
<dbReference type="Gene3D" id="4.10.280.10">
    <property type="entry name" value="Helix-loop-helix DNA-binding domain"/>
    <property type="match status" value="1"/>
</dbReference>
<accession>A0A2G2XFE3</accession>
<dbReference type="EMBL" id="MLFT02000002">
    <property type="protein sequence ID" value="PHT56194.1"/>
    <property type="molecule type" value="Genomic_DNA"/>
</dbReference>
<dbReference type="CDD" id="cd11446">
    <property type="entry name" value="bHLH_AtILR3_like"/>
    <property type="match status" value="1"/>
</dbReference>
<evidence type="ECO:0000256" key="1">
    <source>
        <dbReference type="ARBA" id="ARBA00004123"/>
    </source>
</evidence>
<dbReference type="SUPFAM" id="SSF47459">
    <property type="entry name" value="HLH, helix-loop-helix DNA-binding domain"/>
    <property type="match status" value="1"/>
</dbReference>
<gene>
    <name evidence="7" type="ORF">CQW23_04680</name>
</gene>
<feature type="region of interest" description="Disordered" evidence="6">
    <location>
        <begin position="48"/>
        <end position="90"/>
    </location>
</feature>
<feature type="coiled-coil region" evidence="5">
    <location>
        <begin position="126"/>
        <end position="188"/>
    </location>
</feature>
<organism evidence="7 8">
    <name type="scientific">Capsicum baccatum</name>
    <name type="common">Peruvian pepper</name>
    <dbReference type="NCBI Taxonomy" id="33114"/>
    <lineage>
        <taxon>Eukaryota</taxon>
        <taxon>Viridiplantae</taxon>
        <taxon>Streptophyta</taxon>
        <taxon>Embryophyta</taxon>
        <taxon>Tracheophyta</taxon>
        <taxon>Spermatophyta</taxon>
        <taxon>Magnoliopsida</taxon>
        <taxon>eudicotyledons</taxon>
        <taxon>Gunneridae</taxon>
        <taxon>Pentapetalae</taxon>
        <taxon>asterids</taxon>
        <taxon>lamiids</taxon>
        <taxon>Solanales</taxon>
        <taxon>Solanaceae</taxon>
        <taxon>Solanoideae</taxon>
        <taxon>Capsiceae</taxon>
        <taxon>Capsicum</taxon>
    </lineage>
</organism>
<reference evidence="7 8" key="1">
    <citation type="journal article" date="2017" name="Genome Biol.">
        <title>New reference genome sequences of hot pepper reveal the massive evolution of plant disease-resistance genes by retroduplication.</title>
        <authorList>
            <person name="Kim S."/>
            <person name="Park J."/>
            <person name="Yeom S.I."/>
            <person name="Kim Y.M."/>
            <person name="Seo E."/>
            <person name="Kim K.T."/>
            <person name="Kim M.S."/>
            <person name="Lee J.M."/>
            <person name="Cheong K."/>
            <person name="Shin H.S."/>
            <person name="Kim S.B."/>
            <person name="Han K."/>
            <person name="Lee J."/>
            <person name="Park M."/>
            <person name="Lee H.A."/>
            <person name="Lee H.Y."/>
            <person name="Lee Y."/>
            <person name="Oh S."/>
            <person name="Lee J.H."/>
            <person name="Choi E."/>
            <person name="Choi E."/>
            <person name="Lee S.E."/>
            <person name="Jeon J."/>
            <person name="Kim H."/>
            <person name="Choi G."/>
            <person name="Song H."/>
            <person name="Lee J."/>
            <person name="Lee S.C."/>
            <person name="Kwon J.K."/>
            <person name="Lee H.Y."/>
            <person name="Koo N."/>
            <person name="Hong Y."/>
            <person name="Kim R.W."/>
            <person name="Kang W.H."/>
            <person name="Huh J.H."/>
            <person name="Kang B.C."/>
            <person name="Yang T.J."/>
            <person name="Lee Y.H."/>
            <person name="Bennetzen J.L."/>
            <person name="Choi D."/>
        </authorList>
    </citation>
    <scope>NUCLEOTIDE SEQUENCE [LARGE SCALE GENOMIC DNA]</scope>
    <source>
        <strain evidence="8">cv. PBC81</strain>
    </source>
</reference>
<proteinExistence type="predicted"/>
<comment type="subcellular location">
    <subcellularLocation>
        <location evidence="1">Nucleus</location>
    </subcellularLocation>
</comment>
<keyword evidence="3" id="KW-0804">Transcription</keyword>
<keyword evidence="2" id="KW-0805">Transcription regulation</keyword>
<dbReference type="GO" id="GO:0003700">
    <property type="term" value="F:DNA-binding transcription factor activity"/>
    <property type="evidence" value="ECO:0007669"/>
    <property type="project" value="InterPro"/>
</dbReference>
<comment type="caution">
    <text evidence="7">The sequence shown here is derived from an EMBL/GenBank/DDBJ whole genome shotgun (WGS) entry which is preliminary data.</text>
</comment>
<dbReference type="Proteomes" id="UP000224567">
    <property type="component" value="Unassembled WGS sequence"/>
</dbReference>
<evidence type="ECO:0000256" key="2">
    <source>
        <dbReference type="ARBA" id="ARBA00023015"/>
    </source>
</evidence>
<keyword evidence="8" id="KW-1185">Reference proteome</keyword>
<keyword evidence="5" id="KW-0175">Coiled coil</keyword>
<protein>
    <submittedName>
        <fullName evidence="7">Transcription factor ILR3</fullName>
    </submittedName>
</protein>
<dbReference type="GO" id="GO:0005634">
    <property type="term" value="C:nucleus"/>
    <property type="evidence" value="ECO:0007669"/>
    <property type="project" value="UniProtKB-SubCell"/>
</dbReference>
<dbReference type="GO" id="GO:0046983">
    <property type="term" value="F:protein dimerization activity"/>
    <property type="evidence" value="ECO:0007669"/>
    <property type="project" value="InterPro"/>
</dbReference>
<dbReference type="PANTHER" id="PTHR46133">
    <property type="entry name" value="BHLH TRANSCRIPTION FACTOR"/>
    <property type="match status" value="1"/>
</dbReference>
<evidence type="ECO:0000256" key="4">
    <source>
        <dbReference type="ARBA" id="ARBA00023242"/>
    </source>
</evidence>
<dbReference type="InterPro" id="IPR036638">
    <property type="entry name" value="HLH_DNA-bd_sf"/>
</dbReference>
<dbReference type="InterPro" id="IPR044818">
    <property type="entry name" value="ILR3-like"/>
</dbReference>
<dbReference type="AlphaFoldDB" id="A0A2G2XFE3"/>
<name>A0A2G2XFE3_CAPBA</name>
<dbReference type="PANTHER" id="PTHR46133:SF23">
    <property type="entry name" value="TRANSCRIPTION FACTOR ILR3-LIKE"/>
    <property type="match status" value="1"/>
</dbReference>
<evidence type="ECO:0000313" key="8">
    <source>
        <dbReference type="Proteomes" id="UP000224567"/>
    </source>
</evidence>
<dbReference type="GO" id="GO:0006879">
    <property type="term" value="P:intracellular iron ion homeostasis"/>
    <property type="evidence" value="ECO:0007669"/>
    <property type="project" value="InterPro"/>
</dbReference>
<evidence type="ECO:0000313" key="7">
    <source>
        <dbReference type="EMBL" id="PHT56194.1"/>
    </source>
</evidence>
<evidence type="ECO:0000256" key="3">
    <source>
        <dbReference type="ARBA" id="ARBA00023163"/>
    </source>
</evidence>
<sequence>MAEADEDGSNWLVEFGLMEVLPSLEVQSNPQWPSNAFSLPNNLSSGLEDSYGNSDSLKESGSKKRVRSGTCASDSKAHREKMRRDKLNDRQTHSLSPSLFLCAWFQELSSILEPGKQPKMDKSVILGDAVRMVVQLRDEAQKLKESYDNLQEKVNELKAEKSELRDEKQKLKAEKDKLEQHLKALNSQPGFLPHPPAMPSPFPAPHQVFASKMMPYLGYPGIPMWQFVPPAAVDTSEDHALRPPVA</sequence>
<reference evidence="8" key="2">
    <citation type="journal article" date="2017" name="J. Anim. Genet.">
        <title>Multiple reference genome sequences of hot pepper reveal the massive evolution of plant disease resistance genes by retroduplication.</title>
        <authorList>
            <person name="Kim S."/>
            <person name="Park J."/>
            <person name="Yeom S.-I."/>
            <person name="Kim Y.-M."/>
            <person name="Seo E."/>
            <person name="Kim K.-T."/>
            <person name="Kim M.-S."/>
            <person name="Lee J.M."/>
            <person name="Cheong K."/>
            <person name="Shin H.-S."/>
            <person name="Kim S.-B."/>
            <person name="Han K."/>
            <person name="Lee J."/>
            <person name="Park M."/>
            <person name="Lee H.-A."/>
            <person name="Lee H.-Y."/>
            <person name="Lee Y."/>
            <person name="Oh S."/>
            <person name="Lee J.H."/>
            <person name="Choi E."/>
            <person name="Choi E."/>
            <person name="Lee S.E."/>
            <person name="Jeon J."/>
            <person name="Kim H."/>
            <person name="Choi G."/>
            <person name="Song H."/>
            <person name="Lee J."/>
            <person name="Lee S.-C."/>
            <person name="Kwon J.-K."/>
            <person name="Lee H.-Y."/>
            <person name="Koo N."/>
            <person name="Hong Y."/>
            <person name="Kim R.W."/>
            <person name="Kang W.-H."/>
            <person name="Huh J.H."/>
            <person name="Kang B.-C."/>
            <person name="Yang T.-J."/>
            <person name="Lee Y.-H."/>
            <person name="Bennetzen J.L."/>
            <person name="Choi D."/>
        </authorList>
    </citation>
    <scope>NUCLEOTIDE SEQUENCE [LARGE SCALE GENOMIC DNA]</scope>
    <source>
        <strain evidence="8">cv. PBC81</strain>
    </source>
</reference>
<dbReference type="OrthoDB" id="515493at2759"/>
<evidence type="ECO:0000256" key="5">
    <source>
        <dbReference type="SAM" id="Coils"/>
    </source>
</evidence>